<dbReference type="GO" id="GO:0016810">
    <property type="term" value="F:hydrolase activity, acting on carbon-nitrogen (but not peptide) bonds"/>
    <property type="evidence" value="ECO:0007669"/>
    <property type="project" value="InterPro"/>
</dbReference>
<dbReference type="STRING" id="1123281.SAMN02745180_01230"/>
<feature type="region of interest" description="Disordered" evidence="1">
    <location>
        <begin position="82"/>
        <end position="136"/>
    </location>
</feature>
<feature type="compositionally biased region" description="Basic and acidic residues" evidence="1">
    <location>
        <begin position="82"/>
        <end position="102"/>
    </location>
</feature>
<proteinExistence type="predicted"/>
<feature type="compositionally biased region" description="Basic and acidic residues" evidence="1">
    <location>
        <begin position="113"/>
        <end position="136"/>
    </location>
</feature>
<reference evidence="4 5" key="1">
    <citation type="submission" date="2016-11" db="EMBL/GenBank/DDBJ databases">
        <authorList>
            <person name="Jaros S."/>
            <person name="Januszkiewicz K."/>
            <person name="Wedrychowicz H."/>
        </authorList>
    </citation>
    <scope>NUCLEOTIDE SEQUENCE [LARGE SCALE GENOMIC DNA]</scope>
    <source>
        <strain evidence="4 5">DSM 13106</strain>
    </source>
</reference>
<keyword evidence="5" id="KW-1185">Reference proteome</keyword>
<organism evidence="4 5">
    <name type="scientific">Sporanaerobacter acetigenes DSM 13106</name>
    <dbReference type="NCBI Taxonomy" id="1123281"/>
    <lineage>
        <taxon>Bacteria</taxon>
        <taxon>Bacillati</taxon>
        <taxon>Bacillota</taxon>
        <taxon>Tissierellia</taxon>
        <taxon>Tissierellales</taxon>
        <taxon>Sporanaerobacteraceae</taxon>
        <taxon>Sporanaerobacter</taxon>
    </lineage>
</organism>
<dbReference type="InterPro" id="IPR002509">
    <property type="entry name" value="NODB_dom"/>
</dbReference>
<dbReference type="GO" id="GO:0005975">
    <property type="term" value="P:carbohydrate metabolic process"/>
    <property type="evidence" value="ECO:0007669"/>
    <property type="project" value="InterPro"/>
</dbReference>
<gene>
    <name evidence="4" type="ORF">SAMN02745180_01230</name>
</gene>
<evidence type="ECO:0000256" key="1">
    <source>
        <dbReference type="SAM" id="MobiDB-lite"/>
    </source>
</evidence>
<dbReference type="PROSITE" id="PS51677">
    <property type="entry name" value="NODB"/>
    <property type="match status" value="1"/>
</dbReference>
<dbReference type="PANTHER" id="PTHR10587:SF125">
    <property type="entry name" value="POLYSACCHARIDE DEACETYLASE YHEN-RELATED"/>
    <property type="match status" value="1"/>
</dbReference>
<dbReference type="PANTHER" id="PTHR10587">
    <property type="entry name" value="GLYCOSYL TRANSFERASE-RELATED"/>
    <property type="match status" value="1"/>
</dbReference>
<dbReference type="InterPro" id="IPR050248">
    <property type="entry name" value="Polysacc_deacetylase_ArnD"/>
</dbReference>
<dbReference type="RefSeq" id="WP_072743919.1">
    <property type="nucleotide sequence ID" value="NZ_FQXR01000005.1"/>
</dbReference>
<feature type="transmembrane region" description="Helical" evidence="2">
    <location>
        <begin position="21"/>
        <end position="38"/>
    </location>
</feature>
<feature type="compositionally biased region" description="Polar residues" evidence="1">
    <location>
        <begin position="103"/>
        <end position="112"/>
    </location>
</feature>
<dbReference type="Pfam" id="PF01522">
    <property type="entry name" value="Polysacc_deac_1"/>
    <property type="match status" value="1"/>
</dbReference>
<dbReference type="Proteomes" id="UP000184389">
    <property type="component" value="Unassembled WGS sequence"/>
</dbReference>
<dbReference type="Gene3D" id="3.20.20.370">
    <property type="entry name" value="Glycoside hydrolase/deacetylase"/>
    <property type="match status" value="1"/>
</dbReference>
<evidence type="ECO:0000259" key="3">
    <source>
        <dbReference type="PROSITE" id="PS51677"/>
    </source>
</evidence>
<dbReference type="AlphaFoldDB" id="A0A1M5WGV2"/>
<protein>
    <submittedName>
        <fullName evidence="4">Peptidoglycan/xylan/chitin deacetylase, PgdA/CDA1 family</fullName>
    </submittedName>
</protein>
<accession>A0A1M5WGV2</accession>
<evidence type="ECO:0000313" key="4">
    <source>
        <dbReference type="EMBL" id="SHH86677.1"/>
    </source>
</evidence>
<dbReference type="EMBL" id="FQXR01000005">
    <property type="protein sequence ID" value="SHH86677.1"/>
    <property type="molecule type" value="Genomic_DNA"/>
</dbReference>
<evidence type="ECO:0000313" key="5">
    <source>
        <dbReference type="Proteomes" id="UP000184389"/>
    </source>
</evidence>
<name>A0A1M5WGV2_9FIRM</name>
<dbReference type="CDD" id="cd10944">
    <property type="entry name" value="CE4_SmPgdA_like"/>
    <property type="match status" value="1"/>
</dbReference>
<feature type="domain" description="NodB homology" evidence="3">
    <location>
        <begin position="144"/>
        <end position="333"/>
    </location>
</feature>
<evidence type="ECO:0000256" key="2">
    <source>
        <dbReference type="SAM" id="Phobius"/>
    </source>
</evidence>
<sequence>MRNSRGYKIEQRRRQRRRRRFLTFTFLIVFILFIGIGIDIGNKLVMRSAEAEEVELKKKEIKEEKEELKIPAKRKIVLKEVKKEDKSKDKPKEKTEVKEQTAKENTNQNNITQKEEKNPKEENEKKEDIVEQAPVEEKTNKNKKIAYLTFDDGPSKNVTPQILDILDRYNIKATFFTIGYLAEQNPELVKREYESGHAIGNHTYSHNYKYIYKSTDNFIADLDKSEKVLKNILGEDFKTNVIRFPGGSHGNKKKPFVKAVEANGIPYVDWNALNGDAEGHNIPKDKLVQRFKSTAKGKDKLIILMHDAGAKKTTVAALPEILDYLISQGYEFRIFDGK</sequence>
<dbReference type="OrthoDB" id="258610at2"/>
<dbReference type="InterPro" id="IPR011330">
    <property type="entry name" value="Glyco_hydro/deAcase_b/a-brl"/>
</dbReference>
<keyword evidence="2" id="KW-1133">Transmembrane helix</keyword>
<keyword evidence="2" id="KW-0812">Transmembrane</keyword>
<dbReference type="SUPFAM" id="SSF88713">
    <property type="entry name" value="Glycoside hydrolase/deacetylase"/>
    <property type="match status" value="1"/>
</dbReference>
<keyword evidence="2" id="KW-0472">Membrane</keyword>